<dbReference type="Proteomes" id="UP001626550">
    <property type="component" value="Unassembled WGS sequence"/>
</dbReference>
<keyword evidence="2" id="KW-1185">Reference proteome</keyword>
<organism evidence="1 2">
    <name type="scientific">Cichlidogyrus casuarinus</name>
    <dbReference type="NCBI Taxonomy" id="1844966"/>
    <lineage>
        <taxon>Eukaryota</taxon>
        <taxon>Metazoa</taxon>
        <taxon>Spiralia</taxon>
        <taxon>Lophotrochozoa</taxon>
        <taxon>Platyhelminthes</taxon>
        <taxon>Monogenea</taxon>
        <taxon>Monopisthocotylea</taxon>
        <taxon>Dactylogyridea</taxon>
        <taxon>Ancyrocephalidae</taxon>
        <taxon>Cichlidogyrus</taxon>
    </lineage>
</organism>
<accession>A0ABD2Q5Y8</accession>
<evidence type="ECO:0000313" key="1">
    <source>
        <dbReference type="EMBL" id="KAL3314853.1"/>
    </source>
</evidence>
<dbReference type="EMBL" id="JBJKFK010000889">
    <property type="protein sequence ID" value="KAL3314853.1"/>
    <property type="molecule type" value="Genomic_DNA"/>
</dbReference>
<name>A0ABD2Q5Y8_9PLAT</name>
<protein>
    <submittedName>
        <fullName evidence="1">Uncharacterized protein</fullName>
    </submittedName>
</protein>
<proteinExistence type="predicted"/>
<gene>
    <name evidence="1" type="ORF">Ciccas_006520</name>
</gene>
<comment type="caution">
    <text evidence="1">The sequence shown here is derived from an EMBL/GenBank/DDBJ whole genome shotgun (WGS) entry which is preliminary data.</text>
</comment>
<reference evidence="1 2" key="1">
    <citation type="submission" date="2024-11" db="EMBL/GenBank/DDBJ databases">
        <title>Adaptive evolution of stress response genes in parasites aligns with host niche diversity.</title>
        <authorList>
            <person name="Hahn C."/>
            <person name="Resl P."/>
        </authorList>
    </citation>
    <scope>NUCLEOTIDE SEQUENCE [LARGE SCALE GENOMIC DNA]</scope>
    <source>
        <strain evidence="1">EGGRZ-B1_66</strain>
        <tissue evidence="1">Body</tissue>
    </source>
</reference>
<feature type="non-terminal residue" evidence="1">
    <location>
        <position position="1413"/>
    </location>
</feature>
<sequence length="1413" mass="166230">MEKRYLAEVRDHDTVLMTKSGKTVLSASAILEVMAPMVKQNFDILDDYRKQPQLFLVKLGENIYKWFFFIMALHTTHSIKRKTHEKVRCQCNKSLIKMIDCLSQICSRNEDDSANEVFDLEHHGTDIKMYCITQQNNLASQIKNFMVLIRYSSYSICYLDMRHIDAIIRLRRYFYFLYCGMEEYCLPYKFLIEGTCIMETTLHQKEAPSEQSDLKTITFHVRIDDSPFLSDFNYHNRIEFHFKENHYMFECEIQNRSYFFLKHLVTLFTFNEVSSEHEIPFIYSNVENTKTFLLFILASFCILLKDQNNPNASVILKRLSVDRKNMFKTMYTLAAILPSEILDLLNKFHYGVQQLLKDNINFDKILTDFNTPTESMSYEIEPLFLSNFIRSEHIKAYINRLSQSLDLPCKWRYSRITDVEKSMIPHGFSLTLPYQNFRFNTRMPIKGFTRTFDIHFPSDKRLQGISIHQENSGTWICQNKKLLGEGKIIEALDLCNENMIQNKVVSDENLYLRITSSSLIIFLACIQALITQSADKHRTDIVRQLNLLHAINDRRRKFQVFNCISFWIEMFYVTTLAFFYETLLQPELSQADTLNGLKLILGELCWNNLFRFAQLVRTFDIELSSFFMNSNNQAQISVTFWNRELCMLYVATIDGNEITLSYDQSKQNPVMTNELLRNFFSLMNKILNKPYILARANSRVAFLVFFLLMATVLWRLECHNWPNEALLLEIKLWMEKFDEMVVEDFELGVEARFLMDTLRCAIQAYIDKKVPLLQIISWFHCQEFLDLEHQDFNSMIKYRVMNSIDIVPNGLGFGYEIIECNGLLSVIAKGDITNPLDRDFMNATSLKALRIITSQEHISFEKFLLTIICVIDLIRYQMQHMPRLEFIKCKTLKKLRFETFSTIRSMYQIFESRKNRIGLIDEFMHVTGMALKSDASWLSAHHLLFDSTAHLLYIDQYLQSDSRPYGKRFDIEYRYSGKGIYLIHFRTLRECALTFVFSFRQTRHGLHCYKIGFSEEPLEQDRLKLEIKKVCAKLENITSYNPAMMIVYFLLIGFMMVAHTVQTGEKLDSQMYNDFLKSLESIPEDKKPAPVILDSMLGIHRQFIENDSSITKTKYSKLYFSYCFASLQLVIKSENFSIQTVKESELIFFLLNLPANCVRVAKVNDQKVAVFLTHKKPYCCIIFEQNNDNFSASMQNYSTQLGITTSNLYVEGGQTREMRREIVNRVLDLSCFYFAEDFFEDMKFYFLLCCLSLGDPSNMNLLYYLNKIRSSVLKHMAYITNKVKAYSDQGHMPTDTLVSCFYGVYMILNNKLRENQTYLDLFYLYLNYLAHLQESIKVAYKQNTIPKVIVSSIEMQPVYMSYAYRNKVLKFSLYTEIRFKRSELVLDGIADFLQCRIYDNFQRKAIKLDLTSD</sequence>
<evidence type="ECO:0000313" key="2">
    <source>
        <dbReference type="Proteomes" id="UP001626550"/>
    </source>
</evidence>